<feature type="compositionally biased region" description="Basic and acidic residues" evidence="1">
    <location>
        <begin position="282"/>
        <end position="294"/>
    </location>
</feature>
<feature type="domain" description="CID" evidence="2">
    <location>
        <begin position="1"/>
        <end position="151"/>
    </location>
</feature>
<feature type="compositionally biased region" description="Pro residues" evidence="1">
    <location>
        <begin position="221"/>
        <end position="233"/>
    </location>
</feature>
<dbReference type="EMBL" id="JBBXMP010000042">
    <property type="protein sequence ID" value="KAL0065839.1"/>
    <property type="molecule type" value="Genomic_DNA"/>
</dbReference>
<evidence type="ECO:0000313" key="4">
    <source>
        <dbReference type="Proteomes" id="UP001437256"/>
    </source>
</evidence>
<dbReference type="Pfam" id="PF04818">
    <property type="entry name" value="CID"/>
    <property type="match status" value="1"/>
</dbReference>
<gene>
    <name evidence="3" type="ORF">AAF712_007142</name>
</gene>
<organism evidence="3 4">
    <name type="scientific">Marasmius tenuissimus</name>
    <dbReference type="NCBI Taxonomy" id="585030"/>
    <lineage>
        <taxon>Eukaryota</taxon>
        <taxon>Fungi</taxon>
        <taxon>Dikarya</taxon>
        <taxon>Basidiomycota</taxon>
        <taxon>Agaricomycotina</taxon>
        <taxon>Agaricomycetes</taxon>
        <taxon>Agaricomycetidae</taxon>
        <taxon>Agaricales</taxon>
        <taxon>Marasmiineae</taxon>
        <taxon>Marasmiaceae</taxon>
        <taxon>Marasmius</taxon>
    </lineage>
</organism>
<dbReference type="Gene3D" id="1.25.40.90">
    <property type="match status" value="1"/>
</dbReference>
<evidence type="ECO:0000259" key="2">
    <source>
        <dbReference type="PROSITE" id="PS51391"/>
    </source>
</evidence>
<sequence>MAQLDDFETLLKEVVQAKRLSASKMTKLTDVAMKLMEEDTQLVSILYRTHKSLSSSAKISSLYVFDALARAAKHQVNKQNLTGNINSSKGNSATFLLRVEGILEGLFREVIAAKSPELKEKAKKVLDIWTKGNTFPSAILTRLGAILEGKESQEPPAKPPHATSDPRVAAQATNAPAAVPSPPSTTTTTPPSQSPLPNPQSALLALLAQAANAGTKQPGATPTPPPIAEPPPSQQLDVSQLSLLQQLAQTAKLGSTASNPIPVFNPVPPVASDIDHGQSGLSRDESNGSRMKDGQYDRYDKAASEVDAVEAFETEILVHLYRGQLTEVALEVQQVDMELGEI</sequence>
<protein>
    <recommendedName>
        <fullName evidence="2">CID domain-containing protein</fullName>
    </recommendedName>
</protein>
<name>A0ABR2ZXF7_9AGAR</name>
<dbReference type="Proteomes" id="UP001437256">
    <property type="component" value="Unassembled WGS sequence"/>
</dbReference>
<accession>A0ABR2ZXF7</accession>
<reference evidence="3 4" key="1">
    <citation type="submission" date="2024-05" db="EMBL/GenBank/DDBJ databases">
        <title>A draft genome resource for the thread blight pathogen Marasmius tenuissimus strain MS-2.</title>
        <authorList>
            <person name="Yulfo-Soto G.E."/>
            <person name="Baruah I.K."/>
            <person name="Amoako-Attah I."/>
            <person name="Bukari Y."/>
            <person name="Meinhardt L.W."/>
            <person name="Bailey B.A."/>
            <person name="Cohen S.P."/>
        </authorList>
    </citation>
    <scope>NUCLEOTIDE SEQUENCE [LARGE SCALE GENOMIC DNA]</scope>
    <source>
        <strain evidence="3 4">MS-2</strain>
    </source>
</reference>
<dbReference type="InterPro" id="IPR006569">
    <property type="entry name" value="CID_dom"/>
</dbReference>
<keyword evidence="4" id="KW-1185">Reference proteome</keyword>
<dbReference type="SUPFAM" id="SSF48464">
    <property type="entry name" value="ENTH/VHS domain"/>
    <property type="match status" value="1"/>
</dbReference>
<feature type="region of interest" description="Disordered" evidence="1">
    <location>
        <begin position="271"/>
        <end position="294"/>
    </location>
</feature>
<feature type="region of interest" description="Disordered" evidence="1">
    <location>
        <begin position="151"/>
        <end position="199"/>
    </location>
</feature>
<dbReference type="SMART" id="SM00582">
    <property type="entry name" value="RPR"/>
    <property type="match status" value="1"/>
</dbReference>
<dbReference type="InterPro" id="IPR008942">
    <property type="entry name" value="ENTH_VHS"/>
</dbReference>
<evidence type="ECO:0000256" key="1">
    <source>
        <dbReference type="SAM" id="MobiDB-lite"/>
    </source>
</evidence>
<dbReference type="PROSITE" id="PS51391">
    <property type="entry name" value="CID"/>
    <property type="match status" value="1"/>
</dbReference>
<feature type="compositionally biased region" description="Low complexity" evidence="1">
    <location>
        <begin position="169"/>
        <end position="191"/>
    </location>
</feature>
<feature type="region of interest" description="Disordered" evidence="1">
    <location>
        <begin position="212"/>
        <end position="237"/>
    </location>
</feature>
<proteinExistence type="predicted"/>
<comment type="caution">
    <text evidence="3">The sequence shown here is derived from an EMBL/GenBank/DDBJ whole genome shotgun (WGS) entry which is preliminary data.</text>
</comment>
<evidence type="ECO:0000313" key="3">
    <source>
        <dbReference type="EMBL" id="KAL0065839.1"/>
    </source>
</evidence>